<evidence type="ECO:0000313" key="3">
    <source>
        <dbReference type="Proteomes" id="UP000824088"/>
    </source>
</evidence>
<gene>
    <name evidence="2" type="ORF">IAD51_05410</name>
</gene>
<dbReference type="AlphaFoldDB" id="A0A9D1HTY1"/>
<reference evidence="2" key="1">
    <citation type="submission" date="2020-10" db="EMBL/GenBank/DDBJ databases">
        <authorList>
            <person name="Gilroy R."/>
        </authorList>
    </citation>
    <scope>NUCLEOTIDE SEQUENCE</scope>
    <source>
        <strain evidence="2">1063</strain>
    </source>
</reference>
<evidence type="ECO:0000313" key="2">
    <source>
        <dbReference type="EMBL" id="HIU21648.1"/>
    </source>
</evidence>
<comment type="similarity">
    <text evidence="1">Belongs to the asp23 family.</text>
</comment>
<dbReference type="PANTHER" id="PTHR34297:SF2">
    <property type="entry name" value="ASP23_GLS24 FAMILY ENVELOPE STRESS RESPONSE PROTEIN"/>
    <property type="match status" value="1"/>
</dbReference>
<organism evidence="2 3">
    <name type="scientific">Candidatus Limadaptatus stercorigallinarum</name>
    <dbReference type="NCBI Taxonomy" id="2840845"/>
    <lineage>
        <taxon>Bacteria</taxon>
        <taxon>Bacillati</taxon>
        <taxon>Bacillota</taxon>
        <taxon>Clostridia</taxon>
        <taxon>Eubacteriales</taxon>
        <taxon>Candidatus Limadaptatus</taxon>
    </lineage>
</organism>
<dbReference type="EMBL" id="DVMN01000096">
    <property type="protein sequence ID" value="HIU21648.1"/>
    <property type="molecule type" value="Genomic_DNA"/>
</dbReference>
<protein>
    <submittedName>
        <fullName evidence="2">Asp23/Gls24 family envelope stress response protein</fullName>
    </submittedName>
</protein>
<accession>A0A9D1HTY1</accession>
<name>A0A9D1HTY1_9FIRM</name>
<proteinExistence type="inferred from homology"/>
<dbReference type="Pfam" id="PF03780">
    <property type="entry name" value="Asp23"/>
    <property type="match status" value="1"/>
</dbReference>
<reference evidence="2" key="2">
    <citation type="journal article" date="2021" name="PeerJ">
        <title>Extensive microbial diversity within the chicken gut microbiome revealed by metagenomics and culture.</title>
        <authorList>
            <person name="Gilroy R."/>
            <person name="Ravi A."/>
            <person name="Getino M."/>
            <person name="Pursley I."/>
            <person name="Horton D.L."/>
            <person name="Alikhan N.F."/>
            <person name="Baker D."/>
            <person name="Gharbi K."/>
            <person name="Hall N."/>
            <person name="Watson M."/>
            <person name="Adriaenssens E.M."/>
            <person name="Foster-Nyarko E."/>
            <person name="Jarju S."/>
            <person name="Secka A."/>
            <person name="Antonio M."/>
            <person name="Oren A."/>
            <person name="Chaudhuri R.R."/>
            <person name="La Ragione R."/>
            <person name="Hildebrand F."/>
            <person name="Pallen M.J."/>
        </authorList>
    </citation>
    <scope>NUCLEOTIDE SEQUENCE</scope>
    <source>
        <strain evidence="2">1063</strain>
    </source>
</reference>
<evidence type="ECO:0000256" key="1">
    <source>
        <dbReference type="ARBA" id="ARBA00005721"/>
    </source>
</evidence>
<sequence>MSLTTTNKYGKISISDEAVAAVASQVASECYGVVEMVSRRFSDNFATLWGKNKLGKGVKVATVDNLVYVEVFVILKVGVNIETVKKAVADTVKFALETFTGMRVKKVHVNVVGIRV</sequence>
<dbReference type="Proteomes" id="UP000824088">
    <property type="component" value="Unassembled WGS sequence"/>
</dbReference>
<dbReference type="PANTHER" id="PTHR34297">
    <property type="entry name" value="HYPOTHETICAL CYTOSOLIC PROTEIN-RELATED"/>
    <property type="match status" value="1"/>
</dbReference>
<dbReference type="InterPro" id="IPR005531">
    <property type="entry name" value="Asp23"/>
</dbReference>
<comment type="caution">
    <text evidence="2">The sequence shown here is derived from an EMBL/GenBank/DDBJ whole genome shotgun (WGS) entry which is preliminary data.</text>
</comment>